<gene>
    <name evidence="1" type="ORF">VTK73DRAFT_7556</name>
</gene>
<accession>A0ABR3XS38</accession>
<name>A0ABR3XS38_9PEZI</name>
<comment type="caution">
    <text evidence="1">The sequence shown here is derived from an EMBL/GenBank/DDBJ whole genome shotgun (WGS) entry which is preliminary data.</text>
</comment>
<evidence type="ECO:0000313" key="2">
    <source>
        <dbReference type="Proteomes" id="UP001586593"/>
    </source>
</evidence>
<proteinExistence type="predicted"/>
<organism evidence="1 2">
    <name type="scientific">Phialemonium thermophilum</name>
    <dbReference type="NCBI Taxonomy" id="223376"/>
    <lineage>
        <taxon>Eukaryota</taxon>
        <taxon>Fungi</taxon>
        <taxon>Dikarya</taxon>
        <taxon>Ascomycota</taxon>
        <taxon>Pezizomycotina</taxon>
        <taxon>Sordariomycetes</taxon>
        <taxon>Sordariomycetidae</taxon>
        <taxon>Cephalothecales</taxon>
        <taxon>Cephalothecaceae</taxon>
        <taxon>Phialemonium</taxon>
    </lineage>
</organism>
<evidence type="ECO:0000313" key="1">
    <source>
        <dbReference type="EMBL" id="KAL1878799.1"/>
    </source>
</evidence>
<sequence>MVCCSGRCLDRIVSLCDGDLLHYGNTASCLLYISAELKCLPSTPACPITNIQATGSIEFVGMVIMARFHLPGPMQGSVFCSCSQPTSLSVCGAGEIQIPQMHVGIKNHQSPQPTTRQSAILPTFGAGDHATPQKKHQILFLDRVIWSNKI</sequence>
<dbReference type="Proteomes" id="UP001586593">
    <property type="component" value="Unassembled WGS sequence"/>
</dbReference>
<keyword evidence="2" id="KW-1185">Reference proteome</keyword>
<dbReference type="EMBL" id="JAZHXJ010000049">
    <property type="protein sequence ID" value="KAL1878799.1"/>
    <property type="molecule type" value="Genomic_DNA"/>
</dbReference>
<protein>
    <submittedName>
        <fullName evidence="1">Uncharacterized protein</fullName>
    </submittedName>
</protein>
<reference evidence="1 2" key="1">
    <citation type="journal article" date="2024" name="Commun. Biol.">
        <title>Comparative genomic analysis of thermophilic fungi reveals convergent evolutionary adaptations and gene losses.</title>
        <authorList>
            <person name="Steindorff A.S."/>
            <person name="Aguilar-Pontes M.V."/>
            <person name="Robinson A.J."/>
            <person name="Andreopoulos B."/>
            <person name="LaButti K."/>
            <person name="Kuo A."/>
            <person name="Mondo S."/>
            <person name="Riley R."/>
            <person name="Otillar R."/>
            <person name="Haridas S."/>
            <person name="Lipzen A."/>
            <person name="Grimwood J."/>
            <person name="Schmutz J."/>
            <person name="Clum A."/>
            <person name="Reid I.D."/>
            <person name="Moisan M.C."/>
            <person name="Butler G."/>
            <person name="Nguyen T.T.M."/>
            <person name="Dewar K."/>
            <person name="Conant G."/>
            <person name="Drula E."/>
            <person name="Henrissat B."/>
            <person name="Hansel C."/>
            <person name="Singer S."/>
            <person name="Hutchinson M.I."/>
            <person name="de Vries R.P."/>
            <person name="Natvig D.O."/>
            <person name="Powell A.J."/>
            <person name="Tsang A."/>
            <person name="Grigoriev I.V."/>
        </authorList>
    </citation>
    <scope>NUCLEOTIDE SEQUENCE [LARGE SCALE GENOMIC DNA]</scope>
    <source>
        <strain evidence="1 2">ATCC 24622</strain>
    </source>
</reference>